<dbReference type="OrthoDB" id="10142772at2759"/>
<reference evidence="2" key="2">
    <citation type="submission" date="2021-01" db="UniProtKB">
        <authorList>
            <consortium name="EnsemblMetazoa"/>
        </authorList>
    </citation>
    <scope>IDENTIFICATION</scope>
</reference>
<reference evidence="3" key="1">
    <citation type="submission" date="2015-02" db="EMBL/GenBank/DDBJ databases">
        <title>Genome sequencing for Strongylocentrotus purpuratus.</title>
        <authorList>
            <person name="Murali S."/>
            <person name="Liu Y."/>
            <person name="Vee V."/>
            <person name="English A."/>
            <person name="Wang M."/>
            <person name="Skinner E."/>
            <person name="Han Y."/>
            <person name="Muzny D.M."/>
            <person name="Worley K.C."/>
            <person name="Gibbs R.A."/>
        </authorList>
    </citation>
    <scope>NUCLEOTIDE SEQUENCE</scope>
</reference>
<dbReference type="OMA" id="THENHHD"/>
<dbReference type="KEGG" id="spu:105439552"/>
<evidence type="ECO:0000313" key="3">
    <source>
        <dbReference type="Proteomes" id="UP000007110"/>
    </source>
</evidence>
<evidence type="ECO:0000313" key="2">
    <source>
        <dbReference type="EnsemblMetazoa" id="XP_011666989"/>
    </source>
</evidence>
<feature type="compositionally biased region" description="Basic and acidic residues" evidence="1">
    <location>
        <begin position="297"/>
        <end position="308"/>
    </location>
</feature>
<dbReference type="EnsemblMetazoa" id="XM_011668687">
    <property type="protein sequence ID" value="XP_011666989"/>
    <property type="gene ID" value="LOC105439552"/>
</dbReference>
<feature type="region of interest" description="Disordered" evidence="1">
    <location>
        <begin position="267"/>
        <end position="311"/>
    </location>
</feature>
<evidence type="ECO:0000256" key="1">
    <source>
        <dbReference type="SAM" id="MobiDB-lite"/>
    </source>
</evidence>
<sequence length="838" mass="94499">MDPKTNETPLLTKILRRFKGQSDKNKRCAKYSPADRQNDIKHVTGDGHASSPCGCHCVAFCRKSLDENHSSDSLVHSKFSVSKRCIDPQFTFPETFCPNSIVMHEGYSSLCELLDQFHRSSPSTATLTKPCKRDSQIQTDPLPNLPPLGSHEQILLINTNTSPAQSPKLYSSQIAEKQCPIPTETTQRESFDQTTSSGYSTCSFVRKTSASRTHSYPSLPQDAPLSPGMGNFRFDYRLRTSSCMLVSPTRSDSSQPSEFQHNIMSTDREHWDQESSSVSTGFGSRPSRTQSQSTPTHENHHDDFVAPDHRRRSLSDSYACEALRGAKRGEKMLKMRRNGSDGKNGSFSPGLISPYREDKLKSTLAFEDKLSKKTAFSTFLDKMPKLSLLKRFKEKSLQYESVPDLSKFGTPKTTRRLKSICRNVRSHEQLDQEGMRHYRACLVSSSKTQGSSPQHSDCGYIDPDTVSRNFSKKNALNLTKSVRKTMSINSIDTNVRNVTCGSVDTTPYHRSALHPPAPRSSNLADVVGHQDSDEFYMTFDPNLNPPCLQTAESYETPLMIRRPLRQSNGIASDNKRLDQNGQRSRYERLGNAEEDDIDHTTTSNSCWSIMPPKHLWRQRSAINHDNRKYMPLPPLPTEDKKQDIYQEIPCDTVFTPTWASSPPCTPMSSRHPSTLEYTSSQRDFYPYPSNEDMHHAVHPQSKSRFGIFTHSPSSSPGNLTSPPRSPGHGNVFFSEEFMAKKLPVVSENGMRRRPDYISVHPTDLSEDGVDTRETGARSPPLHVAHRNLKRTLRVPNMPVRQTQYQGYHPSSSVEDNKCDVRGNVSRGKIRIPPIFLQQ</sequence>
<feature type="region of interest" description="Disordered" evidence="1">
    <location>
        <begin position="754"/>
        <end position="779"/>
    </location>
</feature>
<dbReference type="Proteomes" id="UP000007110">
    <property type="component" value="Unassembled WGS sequence"/>
</dbReference>
<name>A0A7M7LSX1_STRPU</name>
<dbReference type="RefSeq" id="XP_011666989.2">
    <property type="nucleotide sequence ID" value="XM_011668687.2"/>
</dbReference>
<dbReference type="InParanoid" id="A0A7M7LSX1"/>
<proteinExistence type="predicted"/>
<feature type="compositionally biased region" description="Polar residues" evidence="1">
    <location>
        <begin position="274"/>
        <end position="296"/>
    </location>
</feature>
<feature type="region of interest" description="Disordered" evidence="1">
    <location>
        <begin position="563"/>
        <end position="583"/>
    </location>
</feature>
<protein>
    <submittedName>
        <fullName evidence="2">Uncharacterized protein</fullName>
    </submittedName>
</protein>
<dbReference type="AlphaFoldDB" id="A0A7M7LSX1"/>
<keyword evidence="3" id="KW-1185">Reference proteome</keyword>
<dbReference type="GeneID" id="105439552"/>
<feature type="compositionally biased region" description="Basic and acidic residues" evidence="1">
    <location>
        <begin position="573"/>
        <end position="583"/>
    </location>
</feature>
<accession>A0A7M7LSX1</accession>
<organism evidence="2 3">
    <name type="scientific">Strongylocentrotus purpuratus</name>
    <name type="common">Purple sea urchin</name>
    <dbReference type="NCBI Taxonomy" id="7668"/>
    <lineage>
        <taxon>Eukaryota</taxon>
        <taxon>Metazoa</taxon>
        <taxon>Echinodermata</taxon>
        <taxon>Eleutherozoa</taxon>
        <taxon>Echinozoa</taxon>
        <taxon>Echinoidea</taxon>
        <taxon>Euechinoidea</taxon>
        <taxon>Echinacea</taxon>
        <taxon>Camarodonta</taxon>
        <taxon>Echinidea</taxon>
        <taxon>Strongylocentrotidae</taxon>
        <taxon>Strongylocentrotus</taxon>
    </lineage>
</organism>